<dbReference type="GO" id="GO:0006508">
    <property type="term" value="P:proteolysis"/>
    <property type="evidence" value="ECO:0007669"/>
    <property type="project" value="InterPro"/>
</dbReference>
<evidence type="ECO:0000256" key="10">
    <source>
        <dbReference type="ARBA" id="ARBA00023136"/>
    </source>
</evidence>
<evidence type="ECO:0000256" key="14">
    <source>
        <dbReference type="ARBA" id="ARBA00040628"/>
    </source>
</evidence>
<dbReference type="Proteomes" id="UP000439903">
    <property type="component" value="Unassembled WGS sequence"/>
</dbReference>
<comment type="subcellular location">
    <subcellularLocation>
        <location evidence="2">Golgi apparatus</location>
        <location evidence="2">trans-Golgi network membrane</location>
        <topology evidence="2">Single-pass type I membrane protein</topology>
    </subcellularLocation>
</comment>
<evidence type="ECO:0000256" key="3">
    <source>
        <dbReference type="ARBA" id="ARBA00009431"/>
    </source>
</evidence>
<evidence type="ECO:0000313" key="18">
    <source>
        <dbReference type="EMBL" id="KAF0521383.1"/>
    </source>
</evidence>
<keyword evidence="4" id="KW-0645">Protease</keyword>
<protein>
    <recommendedName>
        <fullName evidence="14">Pheromone-processing carboxypeptidase KEX1</fullName>
        <ecNumber evidence="12">3.4.16.6</ecNumber>
    </recommendedName>
    <alternativeName>
        <fullName evidence="15">Carboxypeptidase D</fullName>
    </alternativeName>
    <alternativeName>
        <fullName evidence="13">Pheromone-processing carboxypeptidase kex1</fullName>
    </alternativeName>
</protein>
<evidence type="ECO:0000256" key="6">
    <source>
        <dbReference type="ARBA" id="ARBA00022703"/>
    </source>
</evidence>
<dbReference type="GO" id="GO:0005794">
    <property type="term" value="C:Golgi apparatus"/>
    <property type="evidence" value="ECO:0007669"/>
    <property type="project" value="UniProtKB-SubCell"/>
</dbReference>
<feature type="chain" id="PRO_5033989852" description="Pheromone-processing carboxypeptidase KEX1" evidence="17">
    <location>
        <begin position="25"/>
        <end position="460"/>
    </location>
</feature>
<keyword evidence="11" id="KW-0325">Glycoprotein</keyword>
<keyword evidence="6" id="KW-0053">Apoptosis</keyword>
<keyword evidence="19" id="KW-1185">Reference proteome</keyword>
<dbReference type="InterPro" id="IPR001563">
    <property type="entry name" value="Peptidase_S10"/>
</dbReference>
<evidence type="ECO:0000256" key="15">
    <source>
        <dbReference type="ARBA" id="ARBA00042717"/>
    </source>
</evidence>
<feature type="transmembrane region" description="Helical" evidence="16">
    <location>
        <begin position="48"/>
        <end position="67"/>
    </location>
</feature>
<evidence type="ECO:0000256" key="9">
    <source>
        <dbReference type="ARBA" id="ARBA00023034"/>
    </source>
</evidence>
<reference evidence="18 19" key="1">
    <citation type="journal article" date="2019" name="Environ. Microbiol.">
        <title>At the nexus of three kingdoms: the genome of the mycorrhizal fungus Gigaspora margarita provides insights into plant, endobacterial and fungal interactions.</title>
        <authorList>
            <person name="Venice F."/>
            <person name="Ghignone S."/>
            <person name="Salvioli di Fossalunga A."/>
            <person name="Amselem J."/>
            <person name="Novero M."/>
            <person name="Xianan X."/>
            <person name="Sedzielewska Toro K."/>
            <person name="Morin E."/>
            <person name="Lipzen A."/>
            <person name="Grigoriev I.V."/>
            <person name="Henrissat B."/>
            <person name="Martin F.M."/>
            <person name="Bonfante P."/>
        </authorList>
    </citation>
    <scope>NUCLEOTIDE SEQUENCE [LARGE SCALE GENOMIC DNA]</scope>
    <source>
        <strain evidence="18 19">BEG34</strain>
    </source>
</reference>
<keyword evidence="9" id="KW-0333">Golgi apparatus</keyword>
<dbReference type="EC" id="3.4.16.6" evidence="12"/>
<evidence type="ECO:0000256" key="12">
    <source>
        <dbReference type="ARBA" id="ARBA00038895"/>
    </source>
</evidence>
<gene>
    <name evidence="18" type="ORF">F8M41_015827</name>
</gene>
<dbReference type="Pfam" id="PF00450">
    <property type="entry name" value="Peptidase_S10"/>
    <property type="match status" value="1"/>
</dbReference>
<dbReference type="AlphaFoldDB" id="A0A8H4EN93"/>
<keyword evidence="4" id="KW-0121">Carboxypeptidase</keyword>
<evidence type="ECO:0000256" key="7">
    <source>
        <dbReference type="ARBA" id="ARBA00022729"/>
    </source>
</evidence>
<comment type="catalytic activity">
    <reaction evidence="1">
        <text>Preferential release of a C-terminal arginine or lysine residue.</text>
        <dbReference type="EC" id="3.4.16.6"/>
    </reaction>
</comment>
<dbReference type="Gene3D" id="3.40.50.1820">
    <property type="entry name" value="alpha/beta hydrolase"/>
    <property type="match status" value="1"/>
</dbReference>
<evidence type="ECO:0000256" key="16">
    <source>
        <dbReference type="SAM" id="Phobius"/>
    </source>
</evidence>
<evidence type="ECO:0000256" key="11">
    <source>
        <dbReference type="ARBA" id="ARBA00023180"/>
    </source>
</evidence>
<dbReference type="GO" id="GO:0004185">
    <property type="term" value="F:serine-type carboxypeptidase activity"/>
    <property type="evidence" value="ECO:0007669"/>
    <property type="project" value="UniProtKB-EC"/>
</dbReference>
<evidence type="ECO:0000256" key="17">
    <source>
        <dbReference type="SAM" id="SignalP"/>
    </source>
</evidence>
<feature type="signal peptide" evidence="17">
    <location>
        <begin position="1"/>
        <end position="24"/>
    </location>
</feature>
<dbReference type="PANTHER" id="PTHR11802">
    <property type="entry name" value="SERINE PROTEASE FAMILY S10 SERINE CARBOXYPEPTIDASE"/>
    <property type="match status" value="1"/>
</dbReference>
<evidence type="ECO:0000256" key="1">
    <source>
        <dbReference type="ARBA" id="ARBA00001003"/>
    </source>
</evidence>
<evidence type="ECO:0000256" key="2">
    <source>
        <dbReference type="ARBA" id="ARBA00004393"/>
    </source>
</evidence>
<dbReference type="SUPFAM" id="SSF53474">
    <property type="entry name" value="alpha/beta-Hydrolases"/>
    <property type="match status" value="1"/>
</dbReference>
<keyword evidence="8 16" id="KW-1133">Transmembrane helix</keyword>
<keyword evidence="7 17" id="KW-0732">Signal</keyword>
<dbReference type="InterPro" id="IPR029058">
    <property type="entry name" value="AB_hydrolase_fold"/>
</dbReference>
<sequence length="460" mass="51906">MRNLKSLVLLAIVILATITNISFSQNAANYLVTSLPGIPQNVNYTTHAGYINTLFGTANSSIFFWLIRNQFTADRQRLIIWLNDPGCLSGLFFEIGPWRLIDSQTLTSANESWNQYANLLFVDQPVGSGYSFTFNSNNYLRNFTTESTGFLQFLDAFITIFPEFTQEEMYIAGENYAGTLISYVASAILARNNQTSTPTNLRYNLQGIAIGNGWIDPRTQYTAQYTYALSNNLISGMYKILIDRQLELCLEALRNSTTVRVEACEQTFGLIINSTEIGDGNNATCINKYDIRDRTSRFPACGDDWPYSLPTLQTYLNRQDVITAIHANVTNLTWIGCNAAVTRLLFNSDRSGPAFNLFPDILKQIKVLLFEKVGDSDLICNANGTESWIKRMTWNNATGFQGQTTTPWIVNNVISGRMISERNLTYVIVYNSSRMVPADQPRIRDIMYRFMGLSQNFVPS</sequence>
<name>A0A8H4EN93_GIGMA</name>
<evidence type="ECO:0000256" key="4">
    <source>
        <dbReference type="ARBA" id="ARBA00022645"/>
    </source>
</evidence>
<organism evidence="18 19">
    <name type="scientific">Gigaspora margarita</name>
    <dbReference type="NCBI Taxonomy" id="4874"/>
    <lineage>
        <taxon>Eukaryota</taxon>
        <taxon>Fungi</taxon>
        <taxon>Fungi incertae sedis</taxon>
        <taxon>Mucoromycota</taxon>
        <taxon>Glomeromycotina</taxon>
        <taxon>Glomeromycetes</taxon>
        <taxon>Diversisporales</taxon>
        <taxon>Gigasporaceae</taxon>
        <taxon>Gigaspora</taxon>
    </lineage>
</organism>
<dbReference type="GO" id="GO:0006915">
    <property type="term" value="P:apoptotic process"/>
    <property type="evidence" value="ECO:0007669"/>
    <property type="project" value="UniProtKB-KW"/>
</dbReference>
<evidence type="ECO:0000313" key="19">
    <source>
        <dbReference type="Proteomes" id="UP000439903"/>
    </source>
</evidence>
<keyword evidence="10 16" id="KW-0472">Membrane</keyword>
<dbReference type="OrthoDB" id="443318at2759"/>
<dbReference type="PRINTS" id="PR00724">
    <property type="entry name" value="CRBOXYPTASEC"/>
</dbReference>
<dbReference type="PANTHER" id="PTHR11802:SF190">
    <property type="entry name" value="PHEROMONE-PROCESSING CARBOXYPEPTIDASE KEX1"/>
    <property type="match status" value="1"/>
</dbReference>
<evidence type="ECO:0000256" key="8">
    <source>
        <dbReference type="ARBA" id="ARBA00022989"/>
    </source>
</evidence>
<comment type="caution">
    <text evidence="18">The sequence shown here is derived from an EMBL/GenBank/DDBJ whole genome shotgun (WGS) entry which is preliminary data.</text>
</comment>
<evidence type="ECO:0000256" key="5">
    <source>
        <dbReference type="ARBA" id="ARBA00022692"/>
    </source>
</evidence>
<evidence type="ECO:0000256" key="13">
    <source>
        <dbReference type="ARBA" id="ARBA00040403"/>
    </source>
</evidence>
<comment type="similarity">
    <text evidence="3">Belongs to the peptidase S10 family.</text>
</comment>
<dbReference type="EMBL" id="WTPW01000336">
    <property type="protein sequence ID" value="KAF0521383.1"/>
    <property type="molecule type" value="Genomic_DNA"/>
</dbReference>
<proteinExistence type="inferred from homology"/>
<keyword evidence="5 16" id="KW-0812">Transmembrane</keyword>
<keyword evidence="18" id="KW-0378">Hydrolase</keyword>
<accession>A0A8H4EN93</accession>